<evidence type="ECO:0000256" key="3">
    <source>
        <dbReference type="ARBA" id="ARBA00022692"/>
    </source>
</evidence>
<accession>A0A1W0WJS4</accession>
<evidence type="ECO:0000259" key="14">
    <source>
        <dbReference type="PROSITE" id="PS51704"/>
    </source>
</evidence>
<organism evidence="15 16">
    <name type="scientific">Hypsibius exemplaris</name>
    <name type="common">Freshwater tardigrade</name>
    <dbReference type="NCBI Taxonomy" id="2072580"/>
    <lineage>
        <taxon>Eukaryota</taxon>
        <taxon>Metazoa</taxon>
        <taxon>Ecdysozoa</taxon>
        <taxon>Tardigrada</taxon>
        <taxon>Eutardigrada</taxon>
        <taxon>Parachela</taxon>
        <taxon>Hypsibioidea</taxon>
        <taxon>Hypsibiidae</taxon>
        <taxon>Hypsibius</taxon>
    </lineage>
</organism>
<evidence type="ECO:0000256" key="10">
    <source>
        <dbReference type="ARBA" id="ARBA00047538"/>
    </source>
</evidence>
<keyword evidence="3 13" id="KW-0812">Transmembrane</keyword>
<dbReference type="GO" id="GO:0008081">
    <property type="term" value="F:phosphoric diester hydrolase activity"/>
    <property type="evidence" value="ECO:0007669"/>
    <property type="project" value="InterPro"/>
</dbReference>
<reference evidence="16" key="1">
    <citation type="submission" date="2017-01" db="EMBL/GenBank/DDBJ databases">
        <title>Comparative genomics of anhydrobiosis in the tardigrade Hypsibius dujardini.</title>
        <authorList>
            <person name="Yoshida Y."/>
            <person name="Koutsovoulos G."/>
            <person name="Laetsch D."/>
            <person name="Stevens L."/>
            <person name="Kumar S."/>
            <person name="Horikawa D."/>
            <person name="Ishino K."/>
            <person name="Komine S."/>
            <person name="Tomita M."/>
            <person name="Blaxter M."/>
            <person name="Arakawa K."/>
        </authorList>
    </citation>
    <scope>NUCLEOTIDE SEQUENCE [LARGE SCALE GENOMIC DNA]</scope>
    <source>
        <strain evidence="16">Z151</strain>
    </source>
</reference>
<keyword evidence="7 13" id="KW-0472">Membrane</keyword>
<dbReference type="Pfam" id="PF03009">
    <property type="entry name" value="GDPD"/>
    <property type="match status" value="1"/>
</dbReference>
<dbReference type="GO" id="GO:0004622">
    <property type="term" value="F:phosphatidylcholine lysophospholipase activity"/>
    <property type="evidence" value="ECO:0007669"/>
    <property type="project" value="TreeGrafter"/>
</dbReference>
<dbReference type="InterPro" id="IPR030395">
    <property type="entry name" value="GP_PDE_dom"/>
</dbReference>
<comment type="subcellular location">
    <subcellularLocation>
        <location evidence="1">Membrane</location>
    </subcellularLocation>
</comment>
<dbReference type="PROSITE" id="PS51704">
    <property type="entry name" value="GP_PDE"/>
    <property type="match status" value="1"/>
</dbReference>
<keyword evidence="4" id="KW-0378">Hydrolase</keyword>
<evidence type="ECO:0000256" key="4">
    <source>
        <dbReference type="ARBA" id="ARBA00022801"/>
    </source>
</evidence>
<evidence type="ECO:0000256" key="5">
    <source>
        <dbReference type="ARBA" id="ARBA00022989"/>
    </source>
</evidence>
<evidence type="ECO:0000256" key="9">
    <source>
        <dbReference type="ARBA" id="ARBA00047392"/>
    </source>
</evidence>
<evidence type="ECO:0000256" key="7">
    <source>
        <dbReference type="ARBA" id="ARBA00023136"/>
    </source>
</evidence>
<dbReference type="InterPro" id="IPR017946">
    <property type="entry name" value="PLC-like_Pdiesterase_TIM-brl"/>
</dbReference>
<feature type="transmembrane region" description="Helical" evidence="13">
    <location>
        <begin position="32"/>
        <end position="52"/>
    </location>
</feature>
<comment type="catalytic activity">
    <reaction evidence="10">
        <text>N-hexadecanoyl-1-(9Z-octadecenoyl)-sn-glycero-3-phosphoethanolamine + H2O = N-hexadecanoylethanolamine + 1-(9Z-octadecenoyl)-sn-glycero-3-phosphate + H(+)</text>
        <dbReference type="Rhea" id="RHEA:53168"/>
        <dbReference type="ChEBI" id="CHEBI:15377"/>
        <dbReference type="ChEBI" id="CHEBI:15378"/>
        <dbReference type="ChEBI" id="CHEBI:71464"/>
        <dbReference type="ChEBI" id="CHEBI:74544"/>
        <dbReference type="ChEBI" id="CHEBI:85217"/>
    </reaction>
    <physiologicalReaction direction="left-to-right" evidence="10">
        <dbReference type="Rhea" id="RHEA:53169"/>
    </physiologicalReaction>
</comment>
<dbReference type="Gene3D" id="3.20.20.190">
    <property type="entry name" value="Phosphatidylinositol (PI) phosphodiesterase"/>
    <property type="match status" value="1"/>
</dbReference>
<dbReference type="PANTHER" id="PTHR42758">
    <property type="entry name" value="PHOSPHATIDYLGLYCEROL PHOSPHOLIPASE C"/>
    <property type="match status" value="1"/>
</dbReference>
<comment type="caution">
    <text evidence="15">The sequence shown here is derived from an EMBL/GenBank/DDBJ whole genome shotgun (WGS) entry which is preliminary data.</text>
</comment>
<comment type="catalytic activity">
    <reaction evidence="11">
        <text>1-O-(1Z-octadecenyl)-sn-glycero-3-phospho-N-hexadecanoyl-ethanolamine + H2O = 1-O-(1Z-octadecenyl)-sn-glycero-3-phosphate + N-hexadecanoylethanolamine + H(+)</text>
        <dbReference type="Rhea" id="RHEA:53184"/>
        <dbReference type="ChEBI" id="CHEBI:15377"/>
        <dbReference type="ChEBI" id="CHEBI:15378"/>
        <dbReference type="ChEBI" id="CHEBI:71464"/>
        <dbReference type="ChEBI" id="CHEBI:137009"/>
        <dbReference type="ChEBI" id="CHEBI:137017"/>
    </reaction>
    <physiologicalReaction direction="left-to-right" evidence="11">
        <dbReference type="Rhea" id="RHEA:53185"/>
    </physiologicalReaction>
</comment>
<dbReference type="Proteomes" id="UP000192578">
    <property type="component" value="Unassembled WGS sequence"/>
</dbReference>
<evidence type="ECO:0000313" key="16">
    <source>
        <dbReference type="Proteomes" id="UP000192578"/>
    </source>
</evidence>
<dbReference type="OrthoDB" id="1058301at2759"/>
<evidence type="ECO:0000256" key="12">
    <source>
        <dbReference type="ARBA" id="ARBA00048947"/>
    </source>
</evidence>
<proteinExistence type="inferred from homology"/>
<comment type="similarity">
    <text evidence="2">Belongs to the glycerophosphoryl diester phosphodiesterase family.</text>
</comment>
<comment type="catalytic activity">
    <reaction evidence="9">
        <text>N-(5Z,8Z,11Z,14Z-eicosatetraenoyl)-1-(9Z-octadecenoyl)-sn-glycero-3-phosphoethanolamine + H2O = N-(5Z,8Z,11Z,14Z-eicosatetraenoyl)-ethanolamine + 1-(9Z-octadecenoyl)-sn-glycero-3-phosphate + H(+)</text>
        <dbReference type="Rhea" id="RHEA:45544"/>
        <dbReference type="ChEBI" id="CHEBI:2700"/>
        <dbReference type="ChEBI" id="CHEBI:15377"/>
        <dbReference type="ChEBI" id="CHEBI:15378"/>
        <dbReference type="ChEBI" id="CHEBI:74544"/>
        <dbReference type="ChEBI" id="CHEBI:85223"/>
    </reaction>
    <physiologicalReaction direction="left-to-right" evidence="9">
        <dbReference type="Rhea" id="RHEA:45545"/>
    </physiologicalReaction>
</comment>
<dbReference type="AlphaFoldDB" id="A0A1W0WJS4"/>
<evidence type="ECO:0000256" key="6">
    <source>
        <dbReference type="ARBA" id="ARBA00023098"/>
    </source>
</evidence>
<keyword evidence="16" id="KW-1185">Reference proteome</keyword>
<dbReference type="GO" id="GO:0005789">
    <property type="term" value="C:endoplasmic reticulum membrane"/>
    <property type="evidence" value="ECO:0007669"/>
    <property type="project" value="TreeGrafter"/>
</dbReference>
<dbReference type="SUPFAM" id="SSF51695">
    <property type="entry name" value="PLC-like phosphodiesterases"/>
    <property type="match status" value="1"/>
</dbReference>
<evidence type="ECO:0000256" key="1">
    <source>
        <dbReference type="ARBA" id="ARBA00004370"/>
    </source>
</evidence>
<dbReference type="EMBL" id="MTYJ01000089">
    <property type="protein sequence ID" value="OQV15429.1"/>
    <property type="molecule type" value="Genomic_DNA"/>
</dbReference>
<keyword evidence="5 13" id="KW-1133">Transmembrane helix</keyword>
<comment type="catalytic activity">
    <reaction evidence="8">
        <text>1-O-hexadecyl-sn-glycero-3-phosphocholine + H2O = 1-O-hexadecyl-sn-glycero-3-phosphate + choline + H(+)</text>
        <dbReference type="Rhea" id="RHEA:41143"/>
        <dbReference type="ChEBI" id="CHEBI:15354"/>
        <dbReference type="ChEBI" id="CHEBI:15377"/>
        <dbReference type="ChEBI" id="CHEBI:15378"/>
        <dbReference type="ChEBI" id="CHEBI:64496"/>
        <dbReference type="ChEBI" id="CHEBI:77580"/>
    </reaction>
    <physiologicalReaction direction="left-to-right" evidence="8">
        <dbReference type="Rhea" id="RHEA:41144"/>
    </physiologicalReaction>
</comment>
<name>A0A1W0WJS4_HYPEX</name>
<comment type="catalytic activity">
    <reaction evidence="12">
        <text>N,1-di-(9Z-octadecenoyl)-sn-glycero-3-phosphoethanolamine + H2O = N-(9Z-octadecenoyl) ethanolamine + 1-(9Z-octadecenoyl)-sn-glycero-3-phosphate + H(+)</text>
        <dbReference type="Rhea" id="RHEA:56460"/>
        <dbReference type="ChEBI" id="CHEBI:15377"/>
        <dbReference type="ChEBI" id="CHEBI:15378"/>
        <dbReference type="ChEBI" id="CHEBI:71466"/>
        <dbReference type="ChEBI" id="CHEBI:74544"/>
        <dbReference type="ChEBI" id="CHEBI:85222"/>
    </reaction>
    <physiologicalReaction direction="left-to-right" evidence="12">
        <dbReference type="Rhea" id="RHEA:56461"/>
    </physiologicalReaction>
</comment>
<protein>
    <submittedName>
        <fullName evidence="15">Glycerophosphodiester phosphodiesterase domain-containing protein 1</fullName>
    </submittedName>
</protein>
<evidence type="ECO:0000256" key="13">
    <source>
        <dbReference type="SAM" id="Phobius"/>
    </source>
</evidence>
<keyword evidence="6" id="KW-0443">Lipid metabolism</keyword>
<evidence type="ECO:0000256" key="11">
    <source>
        <dbReference type="ARBA" id="ARBA00048580"/>
    </source>
</evidence>
<dbReference type="GO" id="GO:0046475">
    <property type="term" value="P:glycerophospholipid catabolic process"/>
    <property type="evidence" value="ECO:0007669"/>
    <property type="project" value="TreeGrafter"/>
</dbReference>
<evidence type="ECO:0000313" key="15">
    <source>
        <dbReference type="EMBL" id="OQV15429.1"/>
    </source>
</evidence>
<gene>
    <name evidence="15" type="ORF">BV898_10437</name>
</gene>
<evidence type="ECO:0000256" key="8">
    <source>
        <dbReference type="ARBA" id="ARBA00036083"/>
    </source>
</evidence>
<dbReference type="InterPro" id="IPR052271">
    <property type="entry name" value="GDPD-Related"/>
</dbReference>
<feature type="transmembrane region" description="Helical" evidence="13">
    <location>
        <begin position="228"/>
        <end position="248"/>
    </location>
</feature>
<dbReference type="CDD" id="cd08612">
    <property type="entry name" value="GDPD_GDE4"/>
    <property type="match status" value="1"/>
</dbReference>
<feature type="domain" description="GP-PDE" evidence="14">
    <location>
        <begin position="66"/>
        <end position="338"/>
    </location>
</feature>
<evidence type="ECO:0000256" key="2">
    <source>
        <dbReference type="ARBA" id="ARBA00007277"/>
    </source>
</evidence>
<sequence>MVNVTGTSPSSLLPDIPVPSASYGSWFPSHKGMIILGILTGYIASSIFFLKFPTLIHRKKKQAFKCTHISHRGGAGENLENTMTAFRHARSQGTEMLELDVHLSLDGEVVVAHDGVLTRTAGHAGRIAETNFADLPEMLESLSVCFGNVNTARASNADRRMPLLREVFAEFPTLPINVDLKENSDVLVRKTSELIKEFRREHLTVWGNARDAVAQKCRRENPNIPMFFSIRRALVTLLLFWTGLLPFLPIKEEFFEICMPSIFLNTSTSFAVAKRSTRLTIWIFDKLMMRKTLIDHLKKRGIQVYIWVLNDEADFTRAFELGATGVMTDFPTLLSNYLKERPLYLLPNHL</sequence>
<dbReference type="PANTHER" id="PTHR42758:SF2">
    <property type="entry name" value="PHOSPHATIDYLGLYCEROL PHOSPHOLIPASE C"/>
    <property type="match status" value="1"/>
</dbReference>